<feature type="coiled-coil region" evidence="1">
    <location>
        <begin position="171"/>
        <end position="205"/>
    </location>
</feature>
<gene>
    <name evidence="2" type="ordered locus">LLO_1000</name>
</gene>
<name>D3HR25_LEGLN</name>
<proteinExistence type="predicted"/>
<evidence type="ECO:0000256" key="1">
    <source>
        <dbReference type="SAM" id="Coils"/>
    </source>
</evidence>
<organism evidence="2 3">
    <name type="scientific">Legionella longbeachae serogroup 1 (strain NSW150)</name>
    <dbReference type="NCBI Taxonomy" id="661367"/>
    <lineage>
        <taxon>Bacteria</taxon>
        <taxon>Pseudomonadati</taxon>
        <taxon>Pseudomonadota</taxon>
        <taxon>Gammaproteobacteria</taxon>
        <taxon>Legionellales</taxon>
        <taxon>Legionellaceae</taxon>
        <taxon>Legionella</taxon>
    </lineage>
</organism>
<keyword evidence="3" id="KW-1185">Reference proteome</keyword>
<evidence type="ECO:0000313" key="3">
    <source>
        <dbReference type="Proteomes" id="UP000001060"/>
    </source>
</evidence>
<sequence>MGLEIYTWKSSRKGLGFTTPVKSTLLGGNVGHAAVELTFPADEKGDELAKKYQDIRGLAISKRTEIVPEQQADGNYKPKEQINYFVYFSWWPGNSNGHHINSHRDDLEAEWRHEPSHKIKSYTKGYLYGENVPEDNKTNVKGSLVREKTITKVKEFSHAHLKHDIENDPAYKELTARKDALLAENKLLTDKLTNYMQEVKQARIENREPNKALDLTEAENAQCSMIPKEISRISAQIDLCKRDFEERHLSVGEAPAAIVRIPTTYDHNAPDFALDAEKILEEMASLSQSAVAYNYTKFNCSTTATQVVKAGIDDELKMTMEAGGFDVEKASKAYISTPTSFCAFSKKIQSELLHLNTKQDIVEQRQNDAPDRSPAIEIDFKARLRDITQESRKVEERNEVDTGFVRRR</sequence>
<dbReference type="EMBL" id="FN650140">
    <property type="protein sequence ID" value="CBJ11352.1"/>
    <property type="molecule type" value="Genomic_DNA"/>
</dbReference>
<protein>
    <recommendedName>
        <fullName evidence="4">Coiled-coil protein</fullName>
    </recommendedName>
</protein>
<dbReference type="KEGG" id="llo:LLO_1000"/>
<reference evidence="2 3" key="1">
    <citation type="journal article" date="2010" name="PLoS Genet.">
        <title>Analysis of the Legionella longbeachae genome and transcriptome uncovers unique strategies to cause Legionnaires' disease.</title>
        <authorList>
            <person name="Cazalet C."/>
            <person name="Gomez-Valero L."/>
            <person name="Rusniok C."/>
            <person name="Lomma M."/>
            <person name="Dervins-Ravault D."/>
            <person name="Newton H."/>
            <person name="Sansom F."/>
            <person name="Jarraud S."/>
            <person name="Zidane N."/>
            <person name="Ma L."/>
            <person name="Bouchier C."/>
            <person name="Etienne J."/>
            <person name="Hartland E."/>
            <person name="Buchrieser C."/>
        </authorList>
    </citation>
    <scope>NUCLEOTIDE SEQUENCE [LARGE SCALE GENOMIC DNA]</scope>
    <source>
        <strain evidence="2 3">NSW150</strain>
    </source>
</reference>
<dbReference type="eggNOG" id="ENOG5032B0Z">
    <property type="taxonomic scope" value="Bacteria"/>
</dbReference>
<keyword evidence="1" id="KW-0175">Coiled coil</keyword>
<dbReference type="GeneID" id="40925231"/>
<evidence type="ECO:0008006" key="4">
    <source>
        <dbReference type="Google" id="ProtNLM"/>
    </source>
</evidence>
<dbReference type="Proteomes" id="UP000001060">
    <property type="component" value="Chromosome"/>
</dbReference>
<dbReference type="HOGENOM" id="CLU_674048_0_0_6"/>
<accession>D3HR25</accession>
<dbReference type="AlphaFoldDB" id="D3HR25"/>
<dbReference type="RefSeq" id="WP_003632342.1">
    <property type="nucleotide sequence ID" value="NC_013861.1"/>
</dbReference>
<dbReference type="OrthoDB" id="5654228at2"/>
<evidence type="ECO:0000313" key="2">
    <source>
        <dbReference type="EMBL" id="CBJ11352.1"/>
    </source>
</evidence>